<dbReference type="RefSeq" id="WP_160718471.1">
    <property type="nucleotide sequence ID" value="NZ_SUMG01000001.1"/>
</dbReference>
<proteinExistence type="predicted"/>
<dbReference type="AlphaFoldDB" id="A0AA44BCA8"/>
<comment type="caution">
    <text evidence="1">The sequence shown here is derived from an EMBL/GenBank/DDBJ whole genome shotgun (WGS) entry which is preliminary data.</text>
</comment>
<reference evidence="1 2" key="1">
    <citation type="submission" date="2019-04" db="EMBL/GenBank/DDBJ databases">
        <title>Isachenkonia alkalipeptolytica gen. nov. sp. nov. a new anaerobic, alkiliphilic organothrophic bacterium capable to reduce synthesized ferrihydrite isolated from a soda lake.</title>
        <authorList>
            <person name="Toshchakov S.V."/>
            <person name="Zavarzina D.G."/>
            <person name="Zhilina T.N."/>
            <person name="Kostrikina N.A."/>
            <person name="Kublanov I.V."/>
        </authorList>
    </citation>
    <scope>NUCLEOTIDE SEQUENCE [LARGE SCALE GENOMIC DNA]</scope>
    <source>
        <strain evidence="1 2">Z-1701</strain>
    </source>
</reference>
<keyword evidence="2" id="KW-1185">Reference proteome</keyword>
<evidence type="ECO:0000313" key="1">
    <source>
        <dbReference type="EMBL" id="NBG87179.1"/>
    </source>
</evidence>
<sequence length="72" mass="8027">MVKAIENSPLAQQTATKFVDLMDDKADNYPEELKFIDKGYQLPITFINGKASFSGKVDEAKLIEYIEQAGKA</sequence>
<protein>
    <recommendedName>
        <fullName evidence="3">Thioredoxin-like fold domain-containing protein</fullName>
    </recommendedName>
</protein>
<dbReference type="Proteomes" id="UP000449710">
    <property type="component" value="Unassembled WGS sequence"/>
</dbReference>
<evidence type="ECO:0000313" key="2">
    <source>
        <dbReference type="Proteomes" id="UP000449710"/>
    </source>
</evidence>
<gene>
    <name evidence="1" type="ORF">ISALK_01565</name>
</gene>
<name>A0AA44BCA8_9CLOT</name>
<dbReference type="EMBL" id="SUMG01000001">
    <property type="protein sequence ID" value="NBG87179.1"/>
    <property type="molecule type" value="Genomic_DNA"/>
</dbReference>
<organism evidence="1 2">
    <name type="scientific">Isachenkonia alkalipeptolytica</name>
    <dbReference type="NCBI Taxonomy" id="2565777"/>
    <lineage>
        <taxon>Bacteria</taxon>
        <taxon>Bacillati</taxon>
        <taxon>Bacillota</taxon>
        <taxon>Clostridia</taxon>
        <taxon>Eubacteriales</taxon>
        <taxon>Clostridiaceae</taxon>
        <taxon>Isachenkonia</taxon>
    </lineage>
</organism>
<accession>A0AA44BCA8</accession>
<evidence type="ECO:0008006" key="3">
    <source>
        <dbReference type="Google" id="ProtNLM"/>
    </source>
</evidence>